<evidence type="ECO:0000313" key="1">
    <source>
        <dbReference type="EMBL" id="DAD76030.1"/>
    </source>
</evidence>
<organism evidence="1">
    <name type="scientific">Podoviridae sp. ctIi96</name>
    <dbReference type="NCBI Taxonomy" id="2826550"/>
    <lineage>
        <taxon>Viruses</taxon>
        <taxon>Duplodnaviria</taxon>
        <taxon>Heunggongvirae</taxon>
        <taxon>Uroviricota</taxon>
        <taxon>Caudoviricetes</taxon>
    </lineage>
</organism>
<dbReference type="Pfam" id="PF16510">
    <property type="entry name" value="P22_portal"/>
    <property type="match status" value="1"/>
</dbReference>
<accession>A0A8S5M1G8</accession>
<sequence>MTRLIPKSRISPIDTVKYERRNMTDGRNMPLVYQCARAWDKLDKFRKERDRNKRYMYGDQWGDLIEYCGRMIPEEEYIRMQGNIPMTNNLIRRLARTVIGVYRNQNKTPVCVARDRDEQTLGETMSTMLEYNNKINDIKELNARMFEEFLISGLSIQKETYAQRENRRECWTDNVNPNLFFVDGPMNDPRHTDIEMIGEIHDVTFGQLASVFAKDDRDYERLQDIYKNARDKDYIAKFNDTFKGNNYDLNGFMAPQDPRLCRVIELWTLERRKAFWCHDWLKGDAYVDSYSNKGNIDAENEGRLEDNRIKDELGNYVLDELGQPTLYMPESEVPLIEYEYMIQSYWYYRYLSPFGDILDEGESPYSHGSHPYTMKAYPFVDGEIHSFVSDIIDQQRYINHYIILNDFVTKASAKGVLVVDEASVPDDMSIEDIADEWTKFNGVIKLKLKSGAQVPQQMMNRSVPAGLGDMIKLQMSMMEDVSGVQGAMQGKQPTSGTSGALYQQQASNASNSIVDLLESFASFIISGMYKKCKNIQQFYDDKKIIRIVGRNGYVQWDPETMGGVEFDISISENYDTPVYRALSNKLLLQLLNAKQISIEQMLEVGNFPFADQLLQLIQSQKEQLAAQQQQMIAGQGINAINQQL</sequence>
<name>A0A8S5M1G8_9CAUD</name>
<proteinExistence type="predicted"/>
<dbReference type="EMBL" id="BK014795">
    <property type="protein sequence ID" value="DAD76030.1"/>
    <property type="molecule type" value="Genomic_DNA"/>
</dbReference>
<protein>
    <submittedName>
        <fullName evidence="1">Portal protein</fullName>
    </submittedName>
</protein>
<reference evidence="1" key="1">
    <citation type="journal article" date="2021" name="Proc. Natl. Acad. Sci. U.S.A.">
        <title>A Catalog of Tens of Thousands of Viruses from Human Metagenomes Reveals Hidden Associations with Chronic Diseases.</title>
        <authorList>
            <person name="Tisza M.J."/>
            <person name="Buck C.B."/>
        </authorList>
    </citation>
    <scope>NUCLEOTIDE SEQUENCE</scope>
    <source>
        <strain evidence="1">CtIi96</strain>
    </source>
</reference>
<dbReference type="InterPro" id="IPR032427">
    <property type="entry name" value="P22_portal"/>
</dbReference>